<sequence length="667" mass="72000">MLVRLAALLAVLGSQCLAQFPVSNLSSLNLTLVSSPADGNITISYKEPQGVCKTAFSQQKQYTGWVHIPGDYPTNLFFWFVEARQRTDGLTVWLNGGPGSSSMYGFFAGNGPCEVIEKGLNKYDTAAREWGWDRASNMLFIDQPNQVGFSYDRPTNGTVTLSNGNVRQPPAQATGSLPPWAYLNGTFSTMNKSTTANTTDTAALAVWHLIQGFVTTFPQYQNASNTSVAVNLFAESYGGTYGPIFAEKWEQQNQKRVTGELKANSTVDVRLNSLGIVNGCVDQETQVPYYPIFANNNTYKYKALADEEAKYYLDKFSSPGGCKARVQQCMAAVLAQDPAGQGNNSDVNSLCAAANSACAILQEPYYNSGRSVYDLAAQYHDPNPAMTFLSYLNQGHILKAIGSPVNYTMSSSAVFKAFQDTGDQSRGGNIKRLATLLNRGVRIGLIYGDRDYICNWYGGEAVSLGIANQTNPDYAAKFSVAGYAPIIVNDSYIGGQVRQYGNLSFSRIFQAGHAVPWYQPETAFQVFARIMMGTSLSTGGAIDLSSYNTTGSSEASRSDKLPSMPAATCYIHAFSSTCDYDAQALFGSGQGAIVNGVLYSKSADWPLATTQPPSSTSGKTTSTSATLTGVFTATKTPDSGVAVLSPRRISWMLIIGQLGVQILRYIL</sequence>
<evidence type="ECO:0000256" key="6">
    <source>
        <dbReference type="SAM" id="SignalP"/>
    </source>
</evidence>
<evidence type="ECO:0000313" key="7">
    <source>
        <dbReference type="EMBL" id="KAK2596674.1"/>
    </source>
</evidence>
<dbReference type="GO" id="GO:0004185">
    <property type="term" value="F:serine-type carboxypeptidase activity"/>
    <property type="evidence" value="ECO:0007669"/>
    <property type="project" value="InterPro"/>
</dbReference>
<evidence type="ECO:0008006" key="9">
    <source>
        <dbReference type="Google" id="ProtNLM"/>
    </source>
</evidence>
<dbReference type="EMBL" id="JASWJB010000113">
    <property type="protein sequence ID" value="KAK2596674.1"/>
    <property type="molecule type" value="Genomic_DNA"/>
</dbReference>
<dbReference type="PROSITE" id="PS00560">
    <property type="entry name" value="CARBOXYPEPT_SER_HIS"/>
    <property type="match status" value="1"/>
</dbReference>
<feature type="chain" id="PRO_5042476109" description="Carboxypeptidase" evidence="6">
    <location>
        <begin position="19"/>
        <end position="667"/>
    </location>
</feature>
<accession>A0AAJ0CQC6</accession>
<keyword evidence="5" id="KW-0325">Glycoprotein</keyword>
<comment type="similarity">
    <text evidence="1">Belongs to the peptidase S10 family.</text>
</comment>
<protein>
    <recommendedName>
        <fullName evidence="9">Carboxypeptidase</fullName>
    </recommendedName>
</protein>
<organism evidence="7 8">
    <name type="scientific">Conoideocrella luteorostrata</name>
    <dbReference type="NCBI Taxonomy" id="1105319"/>
    <lineage>
        <taxon>Eukaryota</taxon>
        <taxon>Fungi</taxon>
        <taxon>Dikarya</taxon>
        <taxon>Ascomycota</taxon>
        <taxon>Pezizomycotina</taxon>
        <taxon>Sordariomycetes</taxon>
        <taxon>Hypocreomycetidae</taxon>
        <taxon>Hypocreales</taxon>
        <taxon>Clavicipitaceae</taxon>
        <taxon>Conoideocrella</taxon>
    </lineage>
</organism>
<dbReference type="InterPro" id="IPR001563">
    <property type="entry name" value="Peptidase_S10"/>
</dbReference>
<dbReference type="Gene3D" id="3.40.50.1820">
    <property type="entry name" value="alpha/beta hydrolase"/>
    <property type="match status" value="1"/>
</dbReference>
<evidence type="ECO:0000256" key="1">
    <source>
        <dbReference type="ARBA" id="ARBA00009431"/>
    </source>
</evidence>
<gene>
    <name evidence="7" type="ORF">QQS21_006249</name>
</gene>
<keyword evidence="4" id="KW-0378">Hydrolase</keyword>
<keyword evidence="8" id="KW-1185">Reference proteome</keyword>
<feature type="signal peptide" evidence="6">
    <location>
        <begin position="1"/>
        <end position="18"/>
    </location>
</feature>
<dbReference type="SUPFAM" id="SSF53474">
    <property type="entry name" value="alpha/beta-Hydrolases"/>
    <property type="match status" value="1"/>
</dbReference>
<comment type="caution">
    <text evidence="7">The sequence shown here is derived from an EMBL/GenBank/DDBJ whole genome shotgun (WGS) entry which is preliminary data.</text>
</comment>
<keyword evidence="6" id="KW-0732">Signal</keyword>
<dbReference type="PANTHER" id="PTHR11802:SF404">
    <property type="entry name" value="CARBOXYPEPTIDASE"/>
    <property type="match status" value="1"/>
</dbReference>
<dbReference type="AlphaFoldDB" id="A0AAJ0CQC6"/>
<evidence type="ECO:0000256" key="2">
    <source>
        <dbReference type="ARBA" id="ARBA00022645"/>
    </source>
</evidence>
<dbReference type="InterPro" id="IPR029058">
    <property type="entry name" value="AB_hydrolase_fold"/>
</dbReference>
<name>A0AAJ0CQC6_9HYPO</name>
<dbReference type="GO" id="GO:0006508">
    <property type="term" value="P:proteolysis"/>
    <property type="evidence" value="ECO:0007669"/>
    <property type="project" value="UniProtKB-KW"/>
</dbReference>
<evidence type="ECO:0000256" key="3">
    <source>
        <dbReference type="ARBA" id="ARBA00022670"/>
    </source>
</evidence>
<keyword evidence="2" id="KW-0121">Carboxypeptidase</keyword>
<dbReference type="Proteomes" id="UP001251528">
    <property type="component" value="Unassembled WGS sequence"/>
</dbReference>
<dbReference type="PANTHER" id="PTHR11802">
    <property type="entry name" value="SERINE PROTEASE FAMILY S10 SERINE CARBOXYPEPTIDASE"/>
    <property type="match status" value="1"/>
</dbReference>
<evidence type="ECO:0000256" key="5">
    <source>
        <dbReference type="ARBA" id="ARBA00023180"/>
    </source>
</evidence>
<reference evidence="7" key="1">
    <citation type="submission" date="2023-06" db="EMBL/GenBank/DDBJ databases">
        <title>Conoideocrella luteorostrata (Hypocreales: Clavicipitaceae), a potential biocontrol fungus for elongate hemlock scale in United States Christmas tree production areas.</title>
        <authorList>
            <person name="Barrett H."/>
            <person name="Lovett B."/>
            <person name="Macias A.M."/>
            <person name="Stajich J.E."/>
            <person name="Kasson M.T."/>
        </authorList>
    </citation>
    <scope>NUCLEOTIDE SEQUENCE</scope>
    <source>
        <strain evidence="7">ARSEF 14590</strain>
    </source>
</reference>
<dbReference type="Pfam" id="PF00450">
    <property type="entry name" value="Peptidase_S10"/>
    <property type="match status" value="1"/>
</dbReference>
<keyword evidence="3" id="KW-0645">Protease</keyword>
<proteinExistence type="inferred from homology"/>
<dbReference type="InterPro" id="IPR033124">
    <property type="entry name" value="Ser_caboxypep_his_AS"/>
</dbReference>
<dbReference type="GO" id="GO:0000324">
    <property type="term" value="C:fungal-type vacuole"/>
    <property type="evidence" value="ECO:0007669"/>
    <property type="project" value="TreeGrafter"/>
</dbReference>
<evidence type="ECO:0000313" key="8">
    <source>
        <dbReference type="Proteomes" id="UP001251528"/>
    </source>
</evidence>
<dbReference type="PRINTS" id="PR00724">
    <property type="entry name" value="CRBOXYPTASEC"/>
</dbReference>
<evidence type="ECO:0000256" key="4">
    <source>
        <dbReference type="ARBA" id="ARBA00022801"/>
    </source>
</evidence>